<reference evidence="1" key="2">
    <citation type="journal article" date="2022" name="New Phytol.">
        <title>Evolutionary transition to the ectomycorrhizal habit in the genomes of a hyperdiverse lineage of mushroom-forming fungi.</title>
        <authorList>
            <person name="Looney B."/>
            <person name="Miyauchi S."/>
            <person name="Morin E."/>
            <person name="Drula E."/>
            <person name="Courty P.E."/>
            <person name="Kohler A."/>
            <person name="Kuo A."/>
            <person name="LaButti K."/>
            <person name="Pangilinan J."/>
            <person name="Lipzen A."/>
            <person name="Riley R."/>
            <person name="Andreopoulos W."/>
            <person name="He G."/>
            <person name="Johnson J."/>
            <person name="Nolan M."/>
            <person name="Tritt A."/>
            <person name="Barry K.W."/>
            <person name="Grigoriev I.V."/>
            <person name="Nagy L.G."/>
            <person name="Hibbett D."/>
            <person name="Henrissat B."/>
            <person name="Matheny P.B."/>
            <person name="Labbe J."/>
            <person name="Martin F.M."/>
        </authorList>
    </citation>
    <scope>NUCLEOTIDE SEQUENCE</scope>
    <source>
        <strain evidence="1">HHB10654</strain>
    </source>
</reference>
<organism evidence="1 2">
    <name type="scientific">Artomyces pyxidatus</name>
    <dbReference type="NCBI Taxonomy" id="48021"/>
    <lineage>
        <taxon>Eukaryota</taxon>
        <taxon>Fungi</taxon>
        <taxon>Dikarya</taxon>
        <taxon>Basidiomycota</taxon>
        <taxon>Agaricomycotina</taxon>
        <taxon>Agaricomycetes</taxon>
        <taxon>Russulales</taxon>
        <taxon>Auriscalpiaceae</taxon>
        <taxon>Artomyces</taxon>
    </lineage>
</organism>
<comment type="caution">
    <text evidence="1">The sequence shown here is derived from an EMBL/GenBank/DDBJ whole genome shotgun (WGS) entry which is preliminary data.</text>
</comment>
<reference evidence="1" key="1">
    <citation type="submission" date="2021-03" db="EMBL/GenBank/DDBJ databases">
        <authorList>
            <consortium name="DOE Joint Genome Institute"/>
            <person name="Ahrendt S."/>
            <person name="Looney B.P."/>
            <person name="Miyauchi S."/>
            <person name="Morin E."/>
            <person name="Drula E."/>
            <person name="Courty P.E."/>
            <person name="Chicoki N."/>
            <person name="Fauchery L."/>
            <person name="Kohler A."/>
            <person name="Kuo A."/>
            <person name="Labutti K."/>
            <person name="Pangilinan J."/>
            <person name="Lipzen A."/>
            <person name="Riley R."/>
            <person name="Andreopoulos W."/>
            <person name="He G."/>
            <person name="Johnson J."/>
            <person name="Barry K.W."/>
            <person name="Grigoriev I.V."/>
            <person name="Nagy L."/>
            <person name="Hibbett D."/>
            <person name="Henrissat B."/>
            <person name="Matheny P.B."/>
            <person name="Labbe J."/>
            <person name="Martin F."/>
        </authorList>
    </citation>
    <scope>NUCLEOTIDE SEQUENCE</scope>
    <source>
        <strain evidence="1">HHB10654</strain>
    </source>
</reference>
<name>A0ACB8T2N4_9AGAM</name>
<sequence>MSSYHDAYLGYDRRIRFLTSVIYAHLQQGPTTQRLHTGYDNLSTLLTTSSPEDLCFRRIKVFGRLDEDGFKVAIARQARDSKNPPQARVVVARPHDGPSCPEVMEQTLLNWDGRFSSHVSDVLSMIRAYQTPGNYDPQHLLRFVIRRCHRNIASRMHRCRVIWREHPIDVLRLWDPICHDEFEPTFHIVERSLAPFLEENCILPEQRVPEGDLYRLDRTTMKPWIKALVRLYDTVEDLLLENEYFVELSLSISKRRRKKSRLRVPKEALSEADVNSLATSMAILNALLRTKVVEAIFNVFSVFMAFVNHYNKQLKGVSTRFWDPKNIAKATAEEPFLGEVIPWPLYCLQSTCVHAAAASSILHHALVRKGVPIRASLVTFPALYPDPDISLTREDVRSRVLTSETPGEPCDPKSLDHLLNTVEDTQMIPGVAHPDGFMMCLVHQCFVSSDTSSIPPTQHVPQLTACELSSALQIAESSCSSSAGVSTSCCWCCWRLRDCLALNPPQKFLLPKNHGVIVPWGPPLGIPLSVLETLEHDLVAKLHQLAY</sequence>
<protein>
    <submittedName>
        <fullName evidence="1">Uncharacterized protein</fullName>
    </submittedName>
</protein>
<proteinExistence type="predicted"/>
<evidence type="ECO:0000313" key="1">
    <source>
        <dbReference type="EMBL" id="KAI0062998.1"/>
    </source>
</evidence>
<accession>A0ACB8T2N4</accession>
<gene>
    <name evidence="1" type="ORF">BV25DRAFT_494037</name>
</gene>
<dbReference type="EMBL" id="MU277205">
    <property type="protein sequence ID" value="KAI0062998.1"/>
    <property type="molecule type" value="Genomic_DNA"/>
</dbReference>
<evidence type="ECO:0000313" key="2">
    <source>
        <dbReference type="Proteomes" id="UP000814140"/>
    </source>
</evidence>
<keyword evidence="2" id="KW-1185">Reference proteome</keyword>
<dbReference type="Proteomes" id="UP000814140">
    <property type="component" value="Unassembled WGS sequence"/>
</dbReference>